<keyword evidence="2" id="KW-0964">Secreted</keyword>
<name>A0A1T2X054_9BACL</name>
<dbReference type="InterPro" id="IPR003610">
    <property type="entry name" value="CBM5/12"/>
</dbReference>
<dbReference type="PANTHER" id="PTHR34823">
    <property type="entry name" value="GLCNAC-BINDING PROTEIN A"/>
    <property type="match status" value="1"/>
</dbReference>
<dbReference type="FunFam" id="2.60.40.10:FF:001114">
    <property type="entry name" value="Chitinase A1"/>
    <property type="match status" value="1"/>
</dbReference>
<dbReference type="InterPro" id="IPR036573">
    <property type="entry name" value="CBM_sf_5/12"/>
</dbReference>
<dbReference type="InterPro" id="IPR013783">
    <property type="entry name" value="Ig-like_fold"/>
</dbReference>
<comment type="subcellular location">
    <subcellularLocation>
        <location evidence="1">Secreted</location>
    </subcellularLocation>
</comment>
<dbReference type="SUPFAM" id="SSF51055">
    <property type="entry name" value="Carbohydrate binding domain"/>
    <property type="match status" value="1"/>
</dbReference>
<dbReference type="GO" id="GO:0005576">
    <property type="term" value="C:extracellular region"/>
    <property type="evidence" value="ECO:0007669"/>
    <property type="project" value="UniProtKB-SubCell"/>
</dbReference>
<evidence type="ECO:0000256" key="3">
    <source>
        <dbReference type="ARBA" id="ARBA00022729"/>
    </source>
</evidence>
<dbReference type="FunFam" id="2.70.50.50:FF:000001">
    <property type="entry name" value="Chitin-binding protein"/>
    <property type="match status" value="1"/>
</dbReference>
<keyword evidence="5" id="KW-0119">Carbohydrate metabolism</keyword>
<dbReference type="GO" id="GO:0000272">
    <property type="term" value="P:polysaccharide catabolic process"/>
    <property type="evidence" value="ECO:0007669"/>
    <property type="project" value="UniProtKB-KW"/>
</dbReference>
<keyword evidence="4" id="KW-0378">Hydrolase</keyword>
<evidence type="ECO:0000256" key="7">
    <source>
        <dbReference type="ARBA" id="ARBA00023326"/>
    </source>
</evidence>
<proteinExistence type="predicted"/>
<dbReference type="PROSITE" id="PS50853">
    <property type="entry name" value="FN3"/>
    <property type="match status" value="2"/>
</dbReference>
<evidence type="ECO:0000313" key="10">
    <source>
        <dbReference type="Proteomes" id="UP000190188"/>
    </source>
</evidence>
<dbReference type="Gene3D" id="2.10.10.20">
    <property type="entry name" value="Carbohydrate-binding module superfamily 5/12"/>
    <property type="match status" value="1"/>
</dbReference>
<dbReference type="SMART" id="SM00060">
    <property type="entry name" value="FN3"/>
    <property type="match status" value="2"/>
</dbReference>
<feature type="domain" description="Fibronectin type-III" evidence="8">
    <location>
        <begin position="216"/>
        <end position="303"/>
    </location>
</feature>
<dbReference type="CDD" id="cd12214">
    <property type="entry name" value="ChiA1_BD"/>
    <property type="match status" value="1"/>
</dbReference>
<dbReference type="SMART" id="SM00495">
    <property type="entry name" value="ChtBD3"/>
    <property type="match status" value="1"/>
</dbReference>
<dbReference type="Pfam" id="PF03067">
    <property type="entry name" value="LPMO_10"/>
    <property type="match status" value="1"/>
</dbReference>
<dbReference type="GO" id="GO:0004553">
    <property type="term" value="F:hydrolase activity, hydrolyzing O-glycosyl compounds"/>
    <property type="evidence" value="ECO:0007669"/>
    <property type="project" value="InterPro"/>
</dbReference>
<evidence type="ECO:0000256" key="4">
    <source>
        <dbReference type="ARBA" id="ARBA00022801"/>
    </source>
</evidence>
<organism evidence="9 10">
    <name type="scientific">Paenibacillus selenitireducens</name>
    <dbReference type="NCBI Taxonomy" id="1324314"/>
    <lineage>
        <taxon>Bacteria</taxon>
        <taxon>Bacillati</taxon>
        <taxon>Bacillota</taxon>
        <taxon>Bacilli</taxon>
        <taxon>Bacillales</taxon>
        <taxon>Paenibacillaceae</taxon>
        <taxon>Paenibacillus</taxon>
    </lineage>
</organism>
<evidence type="ECO:0000313" key="9">
    <source>
        <dbReference type="EMBL" id="OPA73248.1"/>
    </source>
</evidence>
<dbReference type="RefSeq" id="WP_078502816.1">
    <property type="nucleotide sequence ID" value="NZ_MSZX01000020.1"/>
</dbReference>
<dbReference type="GO" id="GO:0030246">
    <property type="term" value="F:carbohydrate binding"/>
    <property type="evidence" value="ECO:0007669"/>
    <property type="project" value="InterPro"/>
</dbReference>
<dbReference type="InterPro" id="IPR003961">
    <property type="entry name" value="FN3_dom"/>
</dbReference>
<dbReference type="PRINTS" id="PR00014">
    <property type="entry name" value="FNTYPEIII"/>
</dbReference>
<dbReference type="Gene3D" id="2.60.40.10">
    <property type="entry name" value="Immunoglobulins"/>
    <property type="match status" value="2"/>
</dbReference>
<keyword evidence="7" id="KW-0624">Polysaccharide degradation</keyword>
<keyword evidence="3" id="KW-0732">Signal</keyword>
<feature type="domain" description="Fibronectin type-III" evidence="8">
    <location>
        <begin position="313"/>
        <end position="405"/>
    </location>
</feature>
<accession>A0A1T2X054</accession>
<dbReference type="EMBL" id="MSZX01000020">
    <property type="protein sequence ID" value="OPA73248.1"/>
    <property type="molecule type" value="Genomic_DNA"/>
</dbReference>
<comment type="caution">
    <text evidence="9">The sequence shown here is derived from an EMBL/GenBank/DDBJ whole genome shotgun (WGS) entry which is preliminary data.</text>
</comment>
<dbReference type="PANTHER" id="PTHR34823:SF1">
    <property type="entry name" value="CHITIN-BINDING TYPE-4 DOMAIN-CONTAINING PROTEIN"/>
    <property type="match status" value="1"/>
</dbReference>
<dbReference type="InterPro" id="IPR004302">
    <property type="entry name" value="Cellulose/chitin-bd_N"/>
</dbReference>
<evidence type="ECO:0000256" key="6">
    <source>
        <dbReference type="ARBA" id="ARBA00023295"/>
    </source>
</evidence>
<dbReference type="Gene3D" id="2.70.50.50">
    <property type="entry name" value="chitin-binding protein cbp21"/>
    <property type="match status" value="1"/>
</dbReference>
<reference evidence="9 10" key="1">
    <citation type="submission" date="2017-01" db="EMBL/GenBank/DDBJ databases">
        <title>Genome analysis of Paenibacillus selenitrireducens ES3-24.</title>
        <authorList>
            <person name="Xu D."/>
            <person name="Yao R."/>
            <person name="Zheng S."/>
        </authorList>
    </citation>
    <scope>NUCLEOTIDE SEQUENCE [LARGE SCALE GENOMIC DNA]</scope>
    <source>
        <strain evidence="9 10">ES3-24</strain>
    </source>
</reference>
<dbReference type="Proteomes" id="UP000190188">
    <property type="component" value="Unassembled WGS sequence"/>
</dbReference>
<dbReference type="Pfam" id="PF00041">
    <property type="entry name" value="fn3"/>
    <property type="match status" value="2"/>
</dbReference>
<dbReference type="InterPro" id="IPR036116">
    <property type="entry name" value="FN3_sf"/>
</dbReference>
<evidence type="ECO:0000256" key="2">
    <source>
        <dbReference type="ARBA" id="ARBA00022525"/>
    </source>
</evidence>
<dbReference type="AlphaFoldDB" id="A0A1T2X054"/>
<evidence type="ECO:0000256" key="5">
    <source>
        <dbReference type="ARBA" id="ARBA00023277"/>
    </source>
</evidence>
<dbReference type="InterPro" id="IPR014756">
    <property type="entry name" value="Ig_E-set"/>
</dbReference>
<dbReference type="SUPFAM" id="SSF49265">
    <property type="entry name" value="Fibronectin type III"/>
    <property type="match status" value="1"/>
</dbReference>
<dbReference type="SUPFAM" id="SSF81296">
    <property type="entry name" value="E set domains"/>
    <property type="match status" value="1"/>
</dbReference>
<protein>
    <submittedName>
        <fullName evidence="9">Chitin-binding protein</fullName>
    </submittedName>
</protein>
<dbReference type="CDD" id="cd00063">
    <property type="entry name" value="FN3"/>
    <property type="match status" value="2"/>
</dbReference>
<dbReference type="InterPro" id="IPR051024">
    <property type="entry name" value="GlcNAc_Chitin_IntDeg"/>
</dbReference>
<sequence>MSSIRYARSPFSKLVTYVAAALIAVICMVVLSEKAFSHGYVEGPASRAALCKSGQNTDCGPIVYEPQSLEAPKGFPAAGPADGKIASANGAFPKLDEQSATRWSKVNISPGQNTFTWKLTAAHATTSWKYYMTKANWNPNAPLTRDSFDLTPFCSVNYGGVQPPFSYSNTCDVPVRSGYHVILAVWEIADTPNAFYNVIDVNFSGTNPVDTQPPTAPAALTSTGKTTNSVALAWNASTDNVGVTGYKVYNGSALVATVSGSTLNYNVTGLTANTAYTFSVKAVDAAGNLSDSSNALSVTTNANDGPDTEAPTAPGGLHVMGTPTSSSLQLMWNASTDNVGVTGYRIYQGSTLLTTVSGTSTSYTVTGLSPSTTYSFSVYAFDAAGNQSTASTVNGTTAEASTAPAWAPNTAYTVGTLVTYNGSVYECRQPHTSLNGWEPSNVPALWLLK</sequence>
<keyword evidence="10" id="KW-1185">Reference proteome</keyword>
<evidence type="ECO:0000256" key="1">
    <source>
        <dbReference type="ARBA" id="ARBA00004613"/>
    </source>
</evidence>
<keyword evidence="6" id="KW-0326">Glycosidase</keyword>
<dbReference type="STRING" id="1324314.BVG16_29655"/>
<gene>
    <name evidence="9" type="ORF">BVG16_29655</name>
</gene>
<dbReference type="Pfam" id="PF02839">
    <property type="entry name" value="CBM_5_12"/>
    <property type="match status" value="1"/>
</dbReference>
<dbReference type="CDD" id="cd21177">
    <property type="entry name" value="LPMO_AA10"/>
    <property type="match status" value="1"/>
</dbReference>
<dbReference type="OrthoDB" id="2702399at2"/>
<evidence type="ECO:0000259" key="8">
    <source>
        <dbReference type="PROSITE" id="PS50853"/>
    </source>
</evidence>